<reference evidence="1 2" key="1">
    <citation type="journal article" date="2007" name="Archaea">
        <title>The genome of Hyperthermus butylicus: a sulfur-reducing, peptide fermenting, neutrophilic Crenarchaeote growing up to 108 degrees C.</title>
        <authorList>
            <person name="Brugger K."/>
            <person name="Chen L."/>
            <person name="Stark M."/>
            <person name="Zibat A."/>
            <person name="Redder P."/>
            <person name="Ruepp A."/>
            <person name="Awayez M."/>
            <person name="She Q."/>
            <person name="Garrett R.A."/>
            <person name="Klenk H.P."/>
        </authorList>
    </citation>
    <scope>NUCLEOTIDE SEQUENCE [LARGE SCALE GENOMIC DNA]</scope>
    <source>
        <strain evidence="2">DSM 5456 / JCM 9403 / PLM1-5</strain>
    </source>
</reference>
<sequence length="255" mass="28304">MHLTIYIHPSCPASRNLVLYLHEKGLLNRVELVSTARPSTSGLLREAVWSVPWLVGEGVPLATDPIEPGEAELIIREFRTTRTSNPLDDFAEAILHSAYASAVAYLHGSLEPVLDCDFVMAATRAKLRGLDVSQVLLEAGHRAADLYADLEDKIMRALGISYVRELYWASGGSLSREELVELATPIHVGAWLIAKASLGRSGLPSKPVPDKARLERLASFVRRGAAGLLRRIEREYQEVMEDENYWRILEEHGLA</sequence>
<proteinExistence type="predicted"/>
<dbReference type="EnsemblBacteria" id="ABM81210">
    <property type="protein sequence ID" value="ABM81210"/>
    <property type="gene ID" value="Hbut_1385"/>
</dbReference>
<name>A2BMJ9_HYPBU</name>
<dbReference type="RefSeq" id="WP_011822528.1">
    <property type="nucleotide sequence ID" value="NC_008818.1"/>
</dbReference>
<evidence type="ECO:0000313" key="1">
    <source>
        <dbReference type="EMBL" id="ABM81210.1"/>
    </source>
</evidence>
<evidence type="ECO:0000313" key="2">
    <source>
        <dbReference type="Proteomes" id="UP000002593"/>
    </source>
</evidence>
<dbReference type="KEGG" id="hbu:Hbut_1385"/>
<protein>
    <submittedName>
        <fullName evidence="1">Conserved crenarchaeal protein</fullName>
    </submittedName>
</protein>
<dbReference type="eggNOG" id="arCOG04235">
    <property type="taxonomic scope" value="Archaea"/>
</dbReference>
<dbReference type="OrthoDB" id="31032at2157"/>
<dbReference type="AlphaFoldDB" id="A2BMJ9"/>
<dbReference type="HOGENOM" id="CLU_095574_0_0_2"/>
<organism evidence="1 2">
    <name type="scientific">Hyperthermus butylicus (strain DSM 5456 / JCM 9403 / PLM1-5)</name>
    <dbReference type="NCBI Taxonomy" id="415426"/>
    <lineage>
        <taxon>Archaea</taxon>
        <taxon>Thermoproteota</taxon>
        <taxon>Thermoprotei</taxon>
        <taxon>Desulfurococcales</taxon>
        <taxon>Pyrodictiaceae</taxon>
        <taxon>Hyperthermus</taxon>
    </lineage>
</organism>
<keyword evidence="2" id="KW-1185">Reference proteome</keyword>
<dbReference type="EMBL" id="CP000493">
    <property type="protein sequence ID" value="ABM81210.1"/>
    <property type="molecule type" value="Genomic_DNA"/>
</dbReference>
<accession>A2BMJ9</accession>
<dbReference type="GeneID" id="4781944"/>
<dbReference type="Proteomes" id="UP000002593">
    <property type="component" value="Chromosome"/>
</dbReference>
<gene>
    <name evidence="1" type="ordered locus">Hbut_1385</name>
</gene>